<dbReference type="Pfam" id="PF20447">
    <property type="entry name" value="DUF6704"/>
    <property type="match status" value="1"/>
</dbReference>
<dbReference type="InterPro" id="IPR046550">
    <property type="entry name" value="DUF6704"/>
</dbReference>
<gene>
    <name evidence="2" type="ORF">UFOPK3837_00929</name>
</gene>
<keyword evidence="1" id="KW-1133">Transmembrane helix</keyword>
<name>A0A6J7KWA9_9ZZZZ</name>
<dbReference type="NCBIfam" id="NF041681">
    <property type="entry name" value="HGxxPAAW"/>
    <property type="match status" value="1"/>
</dbReference>
<dbReference type="AlphaFoldDB" id="A0A6J7KWA9"/>
<evidence type="ECO:0000256" key="1">
    <source>
        <dbReference type="SAM" id="Phobius"/>
    </source>
</evidence>
<accession>A0A6J7KWA9</accession>
<feature type="transmembrane region" description="Helical" evidence="1">
    <location>
        <begin position="43"/>
        <end position="63"/>
    </location>
</feature>
<keyword evidence="1" id="KW-0812">Transmembrane</keyword>
<feature type="transmembrane region" description="Helical" evidence="1">
    <location>
        <begin position="15"/>
        <end position="37"/>
    </location>
</feature>
<protein>
    <submittedName>
        <fullName evidence="2">Unannotated protein</fullName>
    </submittedName>
</protein>
<keyword evidence="1" id="KW-0472">Membrane</keyword>
<proteinExistence type="predicted"/>
<organism evidence="2">
    <name type="scientific">freshwater metagenome</name>
    <dbReference type="NCBI Taxonomy" id="449393"/>
    <lineage>
        <taxon>unclassified sequences</taxon>
        <taxon>metagenomes</taxon>
        <taxon>ecological metagenomes</taxon>
    </lineage>
</organism>
<dbReference type="EMBL" id="CAFBNO010000049">
    <property type="protein sequence ID" value="CAB4958792.1"/>
    <property type="molecule type" value="Genomic_DNA"/>
</dbReference>
<sequence>MSTDHPEDTNHGDSIAAWTSVIVIMIAVAGATVSYLIGFDGGVLASGVAILVGIALGPILKALGLGLKK</sequence>
<evidence type="ECO:0000313" key="2">
    <source>
        <dbReference type="EMBL" id="CAB4958792.1"/>
    </source>
</evidence>
<reference evidence="2" key="1">
    <citation type="submission" date="2020-05" db="EMBL/GenBank/DDBJ databases">
        <authorList>
            <person name="Chiriac C."/>
            <person name="Salcher M."/>
            <person name="Ghai R."/>
            <person name="Kavagutti S V."/>
        </authorList>
    </citation>
    <scope>NUCLEOTIDE SEQUENCE</scope>
</reference>